<evidence type="ECO:0000256" key="1">
    <source>
        <dbReference type="SAM" id="MobiDB-lite"/>
    </source>
</evidence>
<sequence>MADLPEDSDEEGDDKSGEDETANDASTQLHVDNQVLAASYQYTRLPNAQSYIRLLELQAGQVHDVIVCRLKEAALNGCINEYDALDYTWGPPGGKSRSIQVDSNFQSRGQPALRAQQSSDMRIGHALSGLTLSVSTRIVS</sequence>
<organism evidence="2 3">
    <name type="scientific">Coleophoma crateriformis</name>
    <dbReference type="NCBI Taxonomy" id="565419"/>
    <lineage>
        <taxon>Eukaryota</taxon>
        <taxon>Fungi</taxon>
        <taxon>Dikarya</taxon>
        <taxon>Ascomycota</taxon>
        <taxon>Pezizomycotina</taxon>
        <taxon>Leotiomycetes</taxon>
        <taxon>Helotiales</taxon>
        <taxon>Dermateaceae</taxon>
        <taxon>Coleophoma</taxon>
    </lineage>
</organism>
<dbReference type="Proteomes" id="UP000256328">
    <property type="component" value="Unassembled WGS sequence"/>
</dbReference>
<feature type="compositionally biased region" description="Acidic residues" evidence="1">
    <location>
        <begin position="1"/>
        <end position="22"/>
    </location>
</feature>
<evidence type="ECO:0000313" key="3">
    <source>
        <dbReference type="Proteomes" id="UP000256328"/>
    </source>
</evidence>
<dbReference type="AlphaFoldDB" id="A0A3D8Q9P1"/>
<dbReference type="EMBL" id="PDLN01000021">
    <property type="protein sequence ID" value="RDW58519.1"/>
    <property type="molecule type" value="Genomic_DNA"/>
</dbReference>
<protein>
    <recommendedName>
        <fullName evidence="4">Heterokaryon incompatibility domain-containing protein</fullName>
    </recommendedName>
</protein>
<evidence type="ECO:0000313" key="2">
    <source>
        <dbReference type="EMBL" id="RDW58519.1"/>
    </source>
</evidence>
<comment type="caution">
    <text evidence="2">The sequence shown here is derived from an EMBL/GenBank/DDBJ whole genome shotgun (WGS) entry which is preliminary data.</text>
</comment>
<gene>
    <name evidence="2" type="ORF">BP5796_12449</name>
</gene>
<proteinExistence type="predicted"/>
<name>A0A3D8Q9P1_9HELO</name>
<accession>A0A3D8Q9P1</accession>
<keyword evidence="3" id="KW-1185">Reference proteome</keyword>
<evidence type="ECO:0008006" key="4">
    <source>
        <dbReference type="Google" id="ProtNLM"/>
    </source>
</evidence>
<feature type="region of interest" description="Disordered" evidence="1">
    <location>
        <begin position="1"/>
        <end position="29"/>
    </location>
</feature>
<reference evidence="2 3" key="1">
    <citation type="journal article" date="2018" name="IMA Fungus">
        <title>IMA Genome-F 9: Draft genome sequence of Annulohypoxylon stygium, Aspergillus mulundensis, Berkeleyomyces basicola (syn. Thielaviopsis basicola), Ceratocystis smalleyi, two Cercospora beticola strains, Coleophoma cylindrospora, Fusarium fracticaudum, Phialophora cf. hyalina, and Morchella septimelata.</title>
        <authorList>
            <person name="Wingfield B.D."/>
            <person name="Bills G.F."/>
            <person name="Dong Y."/>
            <person name="Huang W."/>
            <person name="Nel W.J."/>
            <person name="Swalarsk-Parry B.S."/>
            <person name="Vaghefi N."/>
            <person name="Wilken P.M."/>
            <person name="An Z."/>
            <person name="de Beer Z.W."/>
            <person name="De Vos L."/>
            <person name="Chen L."/>
            <person name="Duong T.A."/>
            <person name="Gao Y."/>
            <person name="Hammerbacher A."/>
            <person name="Kikkert J.R."/>
            <person name="Li Y."/>
            <person name="Li H."/>
            <person name="Li K."/>
            <person name="Li Q."/>
            <person name="Liu X."/>
            <person name="Ma X."/>
            <person name="Naidoo K."/>
            <person name="Pethybridge S.J."/>
            <person name="Sun J."/>
            <person name="Steenkamp E.T."/>
            <person name="van der Nest M.A."/>
            <person name="van Wyk S."/>
            <person name="Wingfield M.J."/>
            <person name="Xiong C."/>
            <person name="Yue Q."/>
            <person name="Zhang X."/>
        </authorList>
    </citation>
    <scope>NUCLEOTIDE SEQUENCE [LARGE SCALE GENOMIC DNA]</scope>
    <source>
        <strain evidence="2 3">BP5796</strain>
    </source>
</reference>